<organism evidence="1">
    <name type="scientific">marine sediment metagenome</name>
    <dbReference type="NCBI Taxonomy" id="412755"/>
    <lineage>
        <taxon>unclassified sequences</taxon>
        <taxon>metagenomes</taxon>
        <taxon>ecological metagenomes</taxon>
    </lineage>
</organism>
<gene>
    <name evidence="1" type="ORF">LCGC14_0292480</name>
</gene>
<protein>
    <submittedName>
        <fullName evidence="1">Uncharacterized protein</fullName>
    </submittedName>
</protein>
<comment type="caution">
    <text evidence="1">The sequence shown here is derived from an EMBL/GenBank/DDBJ whole genome shotgun (WGS) entry which is preliminary data.</text>
</comment>
<evidence type="ECO:0000313" key="1">
    <source>
        <dbReference type="EMBL" id="KKN84041.1"/>
    </source>
</evidence>
<dbReference type="AlphaFoldDB" id="A0A0F9WDW0"/>
<dbReference type="EMBL" id="LAZR01000176">
    <property type="protein sequence ID" value="KKN84041.1"/>
    <property type="molecule type" value="Genomic_DNA"/>
</dbReference>
<sequence length="66" mass="7201">MKSSLTILLTIFTLIQLSAQVDSTSIKPKGNLFKKSIVPLSLIGTGILLSDSGFEKSFNTTTRNWV</sequence>
<reference evidence="1" key="1">
    <citation type="journal article" date="2015" name="Nature">
        <title>Complex archaea that bridge the gap between prokaryotes and eukaryotes.</title>
        <authorList>
            <person name="Spang A."/>
            <person name="Saw J.H."/>
            <person name="Jorgensen S.L."/>
            <person name="Zaremba-Niedzwiedzka K."/>
            <person name="Martijn J."/>
            <person name="Lind A.E."/>
            <person name="van Eijk R."/>
            <person name="Schleper C."/>
            <person name="Guy L."/>
            <person name="Ettema T.J."/>
        </authorList>
    </citation>
    <scope>NUCLEOTIDE SEQUENCE</scope>
</reference>
<proteinExistence type="predicted"/>
<feature type="non-terminal residue" evidence="1">
    <location>
        <position position="66"/>
    </location>
</feature>
<accession>A0A0F9WDW0</accession>
<name>A0A0F9WDW0_9ZZZZ</name>